<dbReference type="InterPro" id="IPR028098">
    <property type="entry name" value="Glyco_trans_4-like_N"/>
</dbReference>
<dbReference type="AlphaFoldDB" id="A0A485LZQ8"/>
<feature type="domain" description="Glycosyl transferase family 1" evidence="2">
    <location>
        <begin position="189"/>
        <end position="350"/>
    </location>
</feature>
<reference evidence="4" key="1">
    <citation type="submission" date="2019-03" db="EMBL/GenBank/DDBJ databases">
        <authorList>
            <person name="Hao L."/>
        </authorList>
    </citation>
    <scope>NUCLEOTIDE SEQUENCE</scope>
</reference>
<evidence type="ECO:0000256" key="1">
    <source>
        <dbReference type="SAM" id="MobiDB-lite"/>
    </source>
</evidence>
<organism evidence="4">
    <name type="scientific">anaerobic digester metagenome</name>
    <dbReference type="NCBI Taxonomy" id="1263854"/>
    <lineage>
        <taxon>unclassified sequences</taxon>
        <taxon>metagenomes</taxon>
        <taxon>ecological metagenomes</taxon>
    </lineage>
</organism>
<evidence type="ECO:0000259" key="3">
    <source>
        <dbReference type="Pfam" id="PF13439"/>
    </source>
</evidence>
<protein>
    <submittedName>
        <fullName evidence="4">Putative glycosyltransferase EpsD</fullName>
        <ecNumber evidence="4">2.4.-.-</ecNumber>
    </submittedName>
</protein>
<proteinExistence type="predicted"/>
<evidence type="ECO:0000259" key="2">
    <source>
        <dbReference type="Pfam" id="PF00534"/>
    </source>
</evidence>
<dbReference type="Gene3D" id="3.40.50.2000">
    <property type="entry name" value="Glycogen Phosphorylase B"/>
    <property type="match status" value="2"/>
</dbReference>
<feature type="compositionally biased region" description="Basic and acidic residues" evidence="1">
    <location>
        <begin position="381"/>
        <end position="392"/>
    </location>
</feature>
<dbReference type="PANTHER" id="PTHR12526">
    <property type="entry name" value="GLYCOSYLTRANSFERASE"/>
    <property type="match status" value="1"/>
</dbReference>
<feature type="region of interest" description="Disordered" evidence="1">
    <location>
        <begin position="381"/>
        <end position="407"/>
    </location>
</feature>
<dbReference type="Pfam" id="PF13439">
    <property type="entry name" value="Glyco_transf_4"/>
    <property type="match status" value="1"/>
</dbReference>
<keyword evidence="4" id="KW-0808">Transferase</keyword>
<sequence length="407" mass="45574">MDRKIRIAFLIDTINSIGGTEKQLLGLMASLPKERFESHLISLRPPNAYFQPRDDCFSYHQIDIPSLLSARCISRTIELVRFLKKRRIDIVQTYFIDAQFVGILAGKLAGVKKIVCCRRDLGFWHSRSLLMLLRLSDRLVDHFQVNSQAVKRQVASDELVDPGRIHVIYNGIEIGLFNGRAETGYAPDVSGENKNPLRVGILANFNRRVKRVDLFIRAASEVLKTVPGVRFCIAGDGNQRSELKALCQDLGIAGQVDFLGAVTDVPGTIQSWDIGVISSDSEGFCNSILEYMASGLPVVATSVGGNPELVQDGVNGFLVPGGDYRALAEKLCILLNNDRLRKDMGEQGRKIIARCYDWPRVIDRYESFYHEILGYDYERDMDHMGKPEEKPGDQPGSGNQALRIQRD</sequence>
<gene>
    <name evidence="4" type="primary">epsD</name>
    <name evidence="4" type="ORF">SCFA_250008</name>
</gene>
<dbReference type="EMBL" id="CAADRM010000087">
    <property type="protein sequence ID" value="VFU14093.1"/>
    <property type="molecule type" value="Genomic_DNA"/>
</dbReference>
<keyword evidence="4" id="KW-0328">Glycosyltransferase</keyword>
<feature type="domain" description="Glycosyltransferase subfamily 4-like N-terminal" evidence="3">
    <location>
        <begin position="17"/>
        <end position="173"/>
    </location>
</feature>
<accession>A0A485LZQ8</accession>
<dbReference type="PANTHER" id="PTHR12526:SF630">
    <property type="entry name" value="GLYCOSYLTRANSFERASE"/>
    <property type="match status" value="1"/>
</dbReference>
<dbReference type="GO" id="GO:0016757">
    <property type="term" value="F:glycosyltransferase activity"/>
    <property type="evidence" value="ECO:0007669"/>
    <property type="project" value="UniProtKB-KW"/>
</dbReference>
<dbReference type="SUPFAM" id="SSF53756">
    <property type="entry name" value="UDP-Glycosyltransferase/glycogen phosphorylase"/>
    <property type="match status" value="1"/>
</dbReference>
<evidence type="ECO:0000313" key="4">
    <source>
        <dbReference type="EMBL" id="VFU14093.1"/>
    </source>
</evidence>
<dbReference type="EC" id="2.4.-.-" evidence="4"/>
<feature type="compositionally biased region" description="Polar residues" evidence="1">
    <location>
        <begin position="396"/>
        <end position="407"/>
    </location>
</feature>
<dbReference type="Pfam" id="PF00534">
    <property type="entry name" value="Glycos_transf_1"/>
    <property type="match status" value="1"/>
</dbReference>
<name>A0A485LZQ8_9ZZZZ</name>
<dbReference type="InterPro" id="IPR001296">
    <property type="entry name" value="Glyco_trans_1"/>
</dbReference>